<evidence type="ECO:0000256" key="1">
    <source>
        <dbReference type="SAM" id="MobiDB-lite"/>
    </source>
</evidence>
<dbReference type="EMBL" id="CM004397">
    <property type="protein sequence ID" value="OAY37329.1"/>
    <property type="molecule type" value="Genomic_DNA"/>
</dbReference>
<organism evidence="2">
    <name type="scientific">Manihot esculenta</name>
    <name type="common">Cassava</name>
    <name type="synonym">Jatropha manihot</name>
    <dbReference type="NCBI Taxonomy" id="3983"/>
    <lineage>
        <taxon>Eukaryota</taxon>
        <taxon>Viridiplantae</taxon>
        <taxon>Streptophyta</taxon>
        <taxon>Embryophyta</taxon>
        <taxon>Tracheophyta</taxon>
        <taxon>Spermatophyta</taxon>
        <taxon>Magnoliopsida</taxon>
        <taxon>eudicotyledons</taxon>
        <taxon>Gunneridae</taxon>
        <taxon>Pentapetalae</taxon>
        <taxon>rosids</taxon>
        <taxon>fabids</taxon>
        <taxon>Malpighiales</taxon>
        <taxon>Euphorbiaceae</taxon>
        <taxon>Crotonoideae</taxon>
        <taxon>Manihoteae</taxon>
        <taxon>Manihot</taxon>
    </lineage>
</organism>
<name>A0A2C9UZT1_MANES</name>
<sequence length="49" mass="5652">MKAHSSRRLEPQNASSQSRQRKLLRTLWVHLNTSTKICLQHEMTSGSFA</sequence>
<evidence type="ECO:0000313" key="2">
    <source>
        <dbReference type="EMBL" id="OAY37329.1"/>
    </source>
</evidence>
<accession>A0A2C9UZT1</accession>
<dbReference type="AlphaFoldDB" id="A0A2C9UZT1"/>
<gene>
    <name evidence="2" type="ORF">MANES_11G093200</name>
</gene>
<proteinExistence type="predicted"/>
<reference evidence="2" key="1">
    <citation type="submission" date="2016-02" db="EMBL/GenBank/DDBJ databases">
        <title>WGS assembly of Manihot esculenta.</title>
        <authorList>
            <person name="Bredeson J.V."/>
            <person name="Prochnik S.E."/>
            <person name="Lyons J.B."/>
            <person name="Schmutz J."/>
            <person name="Grimwood J."/>
            <person name="Vrebalov J."/>
            <person name="Bart R.S."/>
            <person name="Amuge T."/>
            <person name="Ferguson M.E."/>
            <person name="Green R."/>
            <person name="Putnam N."/>
            <person name="Stites J."/>
            <person name="Rounsley S."/>
            <person name="Rokhsar D.S."/>
        </authorList>
    </citation>
    <scope>NUCLEOTIDE SEQUENCE [LARGE SCALE GENOMIC DNA]</scope>
    <source>
        <tissue evidence="2">Leaf</tissue>
    </source>
</reference>
<feature type="region of interest" description="Disordered" evidence="1">
    <location>
        <begin position="1"/>
        <end position="20"/>
    </location>
</feature>
<protein>
    <submittedName>
        <fullName evidence="2">Uncharacterized protein</fullName>
    </submittedName>
</protein>